<organism evidence="1 2">
    <name type="scientific">Catenuloplanes niger</name>
    <dbReference type="NCBI Taxonomy" id="587534"/>
    <lineage>
        <taxon>Bacteria</taxon>
        <taxon>Bacillati</taxon>
        <taxon>Actinomycetota</taxon>
        <taxon>Actinomycetes</taxon>
        <taxon>Micromonosporales</taxon>
        <taxon>Micromonosporaceae</taxon>
        <taxon>Catenuloplanes</taxon>
    </lineage>
</organism>
<accession>A0AAE4A1G9</accession>
<evidence type="ECO:0000313" key="2">
    <source>
        <dbReference type="Proteomes" id="UP001183629"/>
    </source>
</evidence>
<name>A0AAE4A1G9_9ACTN</name>
<sequence length="44" mass="4704">MIRLVHRDVIGTGPAGLLELLSMGVRIALGQRGHAARRTVVGVR</sequence>
<dbReference type="Proteomes" id="UP001183629">
    <property type="component" value="Unassembled WGS sequence"/>
</dbReference>
<proteinExistence type="predicted"/>
<reference evidence="1 2" key="1">
    <citation type="submission" date="2023-07" db="EMBL/GenBank/DDBJ databases">
        <title>Sequencing the genomes of 1000 actinobacteria strains.</title>
        <authorList>
            <person name="Klenk H.-P."/>
        </authorList>
    </citation>
    <scope>NUCLEOTIDE SEQUENCE [LARGE SCALE GENOMIC DNA]</scope>
    <source>
        <strain evidence="1 2">DSM 44711</strain>
    </source>
</reference>
<dbReference type="EMBL" id="JAVDYC010000001">
    <property type="protein sequence ID" value="MDR7327510.1"/>
    <property type="molecule type" value="Genomic_DNA"/>
</dbReference>
<evidence type="ECO:0000313" key="1">
    <source>
        <dbReference type="EMBL" id="MDR7327510.1"/>
    </source>
</evidence>
<dbReference type="AlphaFoldDB" id="A0AAE4A1G9"/>
<gene>
    <name evidence="1" type="ORF">J2S44_007760</name>
</gene>
<comment type="caution">
    <text evidence="1">The sequence shown here is derived from an EMBL/GenBank/DDBJ whole genome shotgun (WGS) entry which is preliminary data.</text>
</comment>
<protein>
    <submittedName>
        <fullName evidence="1">Uncharacterized protein</fullName>
    </submittedName>
</protein>
<keyword evidence="2" id="KW-1185">Reference proteome</keyword>
<dbReference type="RefSeq" id="WP_310424879.1">
    <property type="nucleotide sequence ID" value="NZ_JAVDYC010000001.1"/>
</dbReference>